<gene>
    <name evidence="14" type="ORF">BJX67DRAFT_384531</name>
</gene>
<keyword evidence="5" id="KW-0325">Glycoprotein</keyword>
<evidence type="ECO:0000256" key="7">
    <source>
        <dbReference type="ARBA" id="ARBA00023157"/>
    </source>
</evidence>
<dbReference type="Proteomes" id="UP001610432">
    <property type="component" value="Unassembled WGS sequence"/>
</dbReference>
<feature type="transmembrane region" description="Helical" evidence="11">
    <location>
        <begin position="249"/>
        <end position="268"/>
    </location>
</feature>
<dbReference type="EMBL" id="JBFXLQ010000050">
    <property type="protein sequence ID" value="KAL2863529.1"/>
    <property type="molecule type" value="Genomic_DNA"/>
</dbReference>
<comment type="subcellular location">
    <subcellularLocation>
        <location evidence="1">Membrane</location>
        <topology evidence="1">Lipid-anchor</topology>
        <topology evidence="1">GPI-anchor</topology>
    </subcellularLocation>
    <subcellularLocation>
        <location evidence="2">Secreted</location>
    </subcellularLocation>
</comment>
<keyword evidence="11" id="KW-1133">Transmembrane helix</keyword>
<dbReference type="PROSITE" id="PS52012">
    <property type="entry name" value="CFEM"/>
    <property type="match status" value="1"/>
</dbReference>
<evidence type="ECO:0000256" key="8">
    <source>
        <dbReference type="ARBA" id="ARBA00023288"/>
    </source>
</evidence>
<keyword evidence="6 12" id="KW-0732">Signal</keyword>
<feature type="domain" description="CFEM" evidence="13">
    <location>
        <begin position="31"/>
        <end position="158"/>
    </location>
</feature>
<evidence type="ECO:0000256" key="9">
    <source>
        <dbReference type="PROSITE-ProRule" id="PRU01356"/>
    </source>
</evidence>
<evidence type="ECO:0000256" key="3">
    <source>
        <dbReference type="ARBA" id="ARBA00010031"/>
    </source>
</evidence>
<keyword evidence="8" id="KW-0449">Lipoprotein</keyword>
<comment type="similarity">
    <text evidence="3">Belongs to the RBT5 family.</text>
</comment>
<dbReference type="GeneID" id="98148754"/>
<evidence type="ECO:0000259" key="13">
    <source>
        <dbReference type="PROSITE" id="PS52012"/>
    </source>
</evidence>
<evidence type="ECO:0000256" key="4">
    <source>
        <dbReference type="ARBA" id="ARBA00022525"/>
    </source>
</evidence>
<dbReference type="RefSeq" id="XP_070882508.1">
    <property type="nucleotide sequence ID" value="XM_071033682.1"/>
</dbReference>
<keyword evidence="5" id="KW-0336">GPI-anchor</keyword>
<keyword evidence="15" id="KW-1185">Reference proteome</keyword>
<evidence type="ECO:0000256" key="10">
    <source>
        <dbReference type="SAM" id="MobiDB-lite"/>
    </source>
</evidence>
<evidence type="ECO:0000256" key="11">
    <source>
        <dbReference type="SAM" id="Phobius"/>
    </source>
</evidence>
<evidence type="ECO:0000256" key="5">
    <source>
        <dbReference type="ARBA" id="ARBA00022622"/>
    </source>
</evidence>
<feature type="signal peptide" evidence="12">
    <location>
        <begin position="1"/>
        <end position="25"/>
    </location>
</feature>
<keyword evidence="4" id="KW-0964">Secreted</keyword>
<evidence type="ECO:0000256" key="2">
    <source>
        <dbReference type="ARBA" id="ARBA00004613"/>
    </source>
</evidence>
<accession>A0ABR4LG53</accession>
<evidence type="ECO:0000256" key="1">
    <source>
        <dbReference type="ARBA" id="ARBA00004589"/>
    </source>
</evidence>
<comment type="caution">
    <text evidence="9">Lacks conserved residue(s) required for the propagation of feature annotation.</text>
</comment>
<evidence type="ECO:0000313" key="15">
    <source>
        <dbReference type="Proteomes" id="UP001610432"/>
    </source>
</evidence>
<organism evidence="14 15">
    <name type="scientific">Aspergillus lucknowensis</name>
    <dbReference type="NCBI Taxonomy" id="176173"/>
    <lineage>
        <taxon>Eukaryota</taxon>
        <taxon>Fungi</taxon>
        <taxon>Dikarya</taxon>
        <taxon>Ascomycota</taxon>
        <taxon>Pezizomycotina</taxon>
        <taxon>Eurotiomycetes</taxon>
        <taxon>Eurotiomycetidae</taxon>
        <taxon>Eurotiales</taxon>
        <taxon>Aspergillaceae</taxon>
        <taxon>Aspergillus</taxon>
        <taxon>Aspergillus subgen. Nidulantes</taxon>
    </lineage>
</organism>
<proteinExistence type="inferred from homology"/>
<feature type="chain" id="PRO_5045163457" description="CFEM domain-containing protein" evidence="12">
    <location>
        <begin position="26"/>
        <end position="283"/>
    </location>
</feature>
<reference evidence="14 15" key="1">
    <citation type="submission" date="2024-07" db="EMBL/GenBank/DDBJ databases">
        <title>Section-level genome sequencing and comparative genomics of Aspergillus sections Usti and Cavernicolus.</title>
        <authorList>
            <consortium name="Lawrence Berkeley National Laboratory"/>
            <person name="Nybo J.L."/>
            <person name="Vesth T.C."/>
            <person name="Theobald S."/>
            <person name="Frisvad J.C."/>
            <person name="Larsen T.O."/>
            <person name="Kjaerboelling I."/>
            <person name="Rothschild-Mancinelli K."/>
            <person name="Lyhne E.K."/>
            <person name="Kogle M.E."/>
            <person name="Barry K."/>
            <person name="Clum A."/>
            <person name="Na H."/>
            <person name="Ledsgaard L."/>
            <person name="Lin J."/>
            <person name="Lipzen A."/>
            <person name="Kuo A."/>
            <person name="Riley R."/>
            <person name="Mondo S."/>
            <person name="Labutti K."/>
            <person name="Haridas S."/>
            <person name="Pangalinan J."/>
            <person name="Salamov A.A."/>
            <person name="Simmons B.A."/>
            <person name="Magnuson J.K."/>
            <person name="Chen J."/>
            <person name="Drula E."/>
            <person name="Henrissat B."/>
            <person name="Wiebenga A."/>
            <person name="Lubbers R.J."/>
            <person name="Gomes A.C."/>
            <person name="Macurrencykelacurrency M.R."/>
            <person name="Stajich J."/>
            <person name="Grigoriev I.V."/>
            <person name="Mortensen U.H."/>
            <person name="De Vries R.P."/>
            <person name="Baker S.E."/>
            <person name="Andersen M.R."/>
        </authorList>
    </citation>
    <scope>NUCLEOTIDE SEQUENCE [LARGE SCALE GENOMIC DNA]</scope>
    <source>
        <strain evidence="14 15">CBS 449.75</strain>
    </source>
</reference>
<keyword evidence="11" id="KW-0472">Membrane</keyword>
<name>A0ABR4LG53_9EURO</name>
<evidence type="ECO:0000256" key="6">
    <source>
        <dbReference type="ARBA" id="ARBA00022729"/>
    </source>
</evidence>
<sequence>MLLPPSSLQILVLTLVVSWLPIVTQNNHEAFTIALNRSLVLAQSVSITALDAYQSQRPCARNCLEYGYGNEPGALAYAVECDSEPEIANNCLCRDDLQGDAVSYIRECVQSACEKDYDVTVAIDIYNDYCTSAGYTAGAITSGPTQTSGTPDPSATVTVTIVQTVFVGAAPRLSPETASQTTTESSESEETSSDSTASSTTSSPTDDTSNTITSTTTSTDGPPASTTSDGGDIILSSGGDGDDLSGGEIAGIVVGVLGFLATSATGYLQYTTHKRKKAAQAAP</sequence>
<keyword evidence="11" id="KW-0812">Transmembrane</keyword>
<evidence type="ECO:0000256" key="12">
    <source>
        <dbReference type="SAM" id="SignalP"/>
    </source>
</evidence>
<protein>
    <recommendedName>
        <fullName evidence="13">CFEM domain-containing protein</fullName>
    </recommendedName>
</protein>
<comment type="caution">
    <text evidence="14">The sequence shown here is derived from an EMBL/GenBank/DDBJ whole genome shotgun (WGS) entry which is preliminary data.</text>
</comment>
<feature type="compositionally biased region" description="Low complexity" evidence="10">
    <location>
        <begin position="193"/>
        <end position="237"/>
    </location>
</feature>
<feature type="compositionally biased region" description="Low complexity" evidence="10">
    <location>
        <begin position="174"/>
        <end position="185"/>
    </location>
</feature>
<dbReference type="InterPro" id="IPR008427">
    <property type="entry name" value="Extracellular_membr_CFEM_dom"/>
</dbReference>
<keyword evidence="7" id="KW-1015">Disulfide bond</keyword>
<feature type="region of interest" description="Disordered" evidence="10">
    <location>
        <begin position="171"/>
        <end position="244"/>
    </location>
</feature>
<evidence type="ECO:0000313" key="14">
    <source>
        <dbReference type="EMBL" id="KAL2863529.1"/>
    </source>
</evidence>